<dbReference type="Proteomes" id="UP001219518">
    <property type="component" value="Unassembled WGS sequence"/>
</dbReference>
<comment type="caution">
    <text evidence="1">The sequence shown here is derived from an EMBL/GenBank/DDBJ whole genome shotgun (WGS) entry which is preliminary data.</text>
</comment>
<reference evidence="1" key="1">
    <citation type="submission" date="2021-07" db="EMBL/GenBank/DDBJ databases">
        <authorList>
            <person name="Catto M.A."/>
            <person name="Jacobson A."/>
            <person name="Kennedy G."/>
            <person name="Labadie P."/>
            <person name="Hunt B.G."/>
            <person name="Srinivasan R."/>
        </authorList>
    </citation>
    <scope>NUCLEOTIDE SEQUENCE</scope>
    <source>
        <strain evidence="1">PL_HMW_Pooled</strain>
        <tissue evidence="1">Head</tissue>
    </source>
</reference>
<dbReference type="AlphaFoldDB" id="A0AAE1LR25"/>
<dbReference type="EMBL" id="JAHWGI010001301">
    <property type="protein sequence ID" value="KAK3927769.1"/>
    <property type="molecule type" value="Genomic_DNA"/>
</dbReference>
<protein>
    <submittedName>
        <fullName evidence="1">Threonine--tRNA ligase</fullName>
    </submittedName>
</protein>
<sequence>MKKKKQFCHAKENLCTKCDCGMGWIRANEVFNSDGQSYVKQLGDNRPRPRQHNHYFQKQWTVLTGEWNLFQFSLRWKSIPYDKKNILPDI</sequence>
<reference evidence="1" key="2">
    <citation type="journal article" date="2023" name="BMC Genomics">
        <title>Pest status, molecular evolution, and epigenetic factors derived from the genome assembly of Frankliniella fusca, a thysanopteran phytovirus vector.</title>
        <authorList>
            <person name="Catto M.A."/>
            <person name="Labadie P.E."/>
            <person name="Jacobson A.L."/>
            <person name="Kennedy G.G."/>
            <person name="Srinivasan R."/>
            <person name="Hunt B.G."/>
        </authorList>
    </citation>
    <scope>NUCLEOTIDE SEQUENCE</scope>
    <source>
        <strain evidence="1">PL_HMW_Pooled</strain>
    </source>
</reference>
<proteinExistence type="predicted"/>
<evidence type="ECO:0000313" key="2">
    <source>
        <dbReference type="Proteomes" id="UP001219518"/>
    </source>
</evidence>
<evidence type="ECO:0000313" key="1">
    <source>
        <dbReference type="EMBL" id="KAK3927769.1"/>
    </source>
</evidence>
<dbReference type="GO" id="GO:0016874">
    <property type="term" value="F:ligase activity"/>
    <property type="evidence" value="ECO:0007669"/>
    <property type="project" value="UniProtKB-KW"/>
</dbReference>
<gene>
    <name evidence="1" type="ORF">KUF71_016054</name>
</gene>
<keyword evidence="2" id="KW-1185">Reference proteome</keyword>
<keyword evidence="1" id="KW-0436">Ligase</keyword>
<accession>A0AAE1LR25</accession>
<organism evidence="1 2">
    <name type="scientific">Frankliniella fusca</name>
    <dbReference type="NCBI Taxonomy" id="407009"/>
    <lineage>
        <taxon>Eukaryota</taxon>
        <taxon>Metazoa</taxon>
        <taxon>Ecdysozoa</taxon>
        <taxon>Arthropoda</taxon>
        <taxon>Hexapoda</taxon>
        <taxon>Insecta</taxon>
        <taxon>Pterygota</taxon>
        <taxon>Neoptera</taxon>
        <taxon>Paraneoptera</taxon>
        <taxon>Thysanoptera</taxon>
        <taxon>Terebrantia</taxon>
        <taxon>Thripoidea</taxon>
        <taxon>Thripidae</taxon>
        <taxon>Frankliniella</taxon>
    </lineage>
</organism>
<name>A0AAE1LR25_9NEOP</name>